<reference evidence="6 7" key="1">
    <citation type="submission" date="2018-03" db="EMBL/GenBank/DDBJ databases">
        <authorList>
            <person name="Keele B.F."/>
        </authorList>
    </citation>
    <scope>NUCLEOTIDE SEQUENCE [LARGE SCALE GENOMIC DNA]</scope>
    <source>
        <strain evidence="6 7">D20</strain>
    </source>
</reference>
<protein>
    <submittedName>
        <fullName evidence="6">Aldehyde dehydrogenase family protein</fullName>
    </submittedName>
</protein>
<dbReference type="FunFam" id="3.40.605.10:FF:000007">
    <property type="entry name" value="NAD/NADP-dependent betaine aldehyde dehydrogenase"/>
    <property type="match status" value="1"/>
</dbReference>
<gene>
    <name evidence="6" type="ORF">C8261_11250</name>
</gene>
<comment type="caution">
    <text evidence="6">The sequence shown here is derived from an EMBL/GenBank/DDBJ whole genome shotgun (WGS) entry which is preliminary data.</text>
</comment>
<dbReference type="Gene3D" id="3.40.605.10">
    <property type="entry name" value="Aldehyde Dehydrogenase, Chain A, domain 1"/>
    <property type="match status" value="1"/>
</dbReference>
<dbReference type="InterPro" id="IPR016163">
    <property type="entry name" value="Ald_DH_C"/>
</dbReference>
<dbReference type="Pfam" id="PF00171">
    <property type="entry name" value="Aldedh"/>
    <property type="match status" value="1"/>
</dbReference>
<dbReference type="InterPro" id="IPR015590">
    <property type="entry name" value="Aldehyde_DH_dom"/>
</dbReference>
<dbReference type="RefSeq" id="WP_107493804.1">
    <property type="nucleotide sequence ID" value="NZ_PZKC01000008.1"/>
</dbReference>
<dbReference type="PROSITE" id="PS00687">
    <property type="entry name" value="ALDEHYDE_DEHYDR_GLU"/>
    <property type="match status" value="1"/>
</dbReference>
<feature type="domain" description="Aldehyde dehydrogenase" evidence="5">
    <location>
        <begin position="14"/>
        <end position="474"/>
    </location>
</feature>
<proteinExistence type="inferred from homology"/>
<organism evidence="6 7">
    <name type="scientific">Pseudothauera lacus</name>
    <dbReference type="NCBI Taxonomy" id="2136175"/>
    <lineage>
        <taxon>Bacteria</taxon>
        <taxon>Pseudomonadati</taxon>
        <taxon>Pseudomonadota</taxon>
        <taxon>Betaproteobacteria</taxon>
        <taxon>Rhodocyclales</taxon>
        <taxon>Zoogloeaceae</taxon>
        <taxon>Pseudothauera</taxon>
    </lineage>
</organism>
<dbReference type="PANTHER" id="PTHR42804">
    <property type="entry name" value="ALDEHYDE DEHYDROGENASE"/>
    <property type="match status" value="1"/>
</dbReference>
<reference evidence="6 7" key="2">
    <citation type="submission" date="2018-04" db="EMBL/GenBank/DDBJ databases">
        <title>Thauera lacus sp. nov., isolated from an saline lake in Inner Mongolia, China.</title>
        <authorList>
            <person name="Liang Q.-Y."/>
        </authorList>
    </citation>
    <scope>NUCLEOTIDE SEQUENCE [LARGE SCALE GENOMIC DNA]</scope>
    <source>
        <strain evidence="6 7">D20</strain>
    </source>
</reference>
<dbReference type="OrthoDB" id="6187633at2"/>
<dbReference type="EMBL" id="PZKC01000008">
    <property type="protein sequence ID" value="PTD96144.1"/>
    <property type="molecule type" value="Genomic_DNA"/>
</dbReference>
<evidence type="ECO:0000256" key="3">
    <source>
        <dbReference type="PROSITE-ProRule" id="PRU10007"/>
    </source>
</evidence>
<feature type="active site" evidence="3">
    <location>
        <position position="246"/>
    </location>
</feature>
<keyword evidence="7" id="KW-1185">Reference proteome</keyword>
<evidence type="ECO:0000256" key="2">
    <source>
        <dbReference type="ARBA" id="ARBA00023002"/>
    </source>
</evidence>
<accession>A0A2T4IEF4</accession>
<dbReference type="Proteomes" id="UP000241193">
    <property type="component" value="Unassembled WGS sequence"/>
</dbReference>
<dbReference type="InterPro" id="IPR016161">
    <property type="entry name" value="Ald_DH/histidinol_DH"/>
</dbReference>
<dbReference type="PANTHER" id="PTHR42804:SF1">
    <property type="entry name" value="ALDEHYDE DEHYDROGENASE-RELATED"/>
    <property type="match status" value="1"/>
</dbReference>
<sequence>MPITREHFYIGGQWVAARGEDRIEVTDSSTGQPWASIPAGCAADAEAAIAAARAAFAEWSRTPVSARAAAIGRIAAGFEARSAELADAIAHEVGMPLRMATRVQVGGPLWHWRHYAGMAESFPWESRVGNSLVVREAAGVVGAITPWNFPLNQITLKVAPALLAGCTVVLKPSEVAPINAFLLAEIIDAAGLPPGVFNLVCGYGPEVGEVLARDARVDMVSFTGSTAAGRRVAEVAAGTVKRVALELGGKSAAVVLADADLAAAVRATVSSCLLNSGQTCSAHTRLVVPRARVDEAATLAAAAMAGMNVGPALAAGSKLGPLVSAAQRGRVRNHIRRALAEGARLVCGGVEAPAGLPEECAEGYFVAPTVLVCEHSDAAIAQEEVFGPVLVILPHNGEDDAVRIANDSLYGLGGAVWAGSDEHAIAVARRIRSGQIDINGGPYNPLAPFGGMRQSGLGREGGHYGLEEFLEYKALQLRQG</sequence>
<dbReference type="InterPro" id="IPR016162">
    <property type="entry name" value="Ald_DH_N"/>
</dbReference>
<dbReference type="GO" id="GO:0016620">
    <property type="term" value="F:oxidoreductase activity, acting on the aldehyde or oxo group of donors, NAD or NADP as acceptor"/>
    <property type="evidence" value="ECO:0007669"/>
    <property type="project" value="InterPro"/>
</dbReference>
<dbReference type="CDD" id="cd07138">
    <property type="entry name" value="ALDH_CddD_SSP0762"/>
    <property type="match status" value="1"/>
</dbReference>
<name>A0A2T4IEF4_9RHOO</name>
<keyword evidence="2 4" id="KW-0560">Oxidoreductase</keyword>
<evidence type="ECO:0000259" key="5">
    <source>
        <dbReference type="Pfam" id="PF00171"/>
    </source>
</evidence>
<dbReference type="AlphaFoldDB" id="A0A2T4IEF4"/>
<evidence type="ECO:0000313" key="7">
    <source>
        <dbReference type="Proteomes" id="UP000241193"/>
    </source>
</evidence>
<dbReference type="InterPro" id="IPR029510">
    <property type="entry name" value="Ald_DH_CS_GLU"/>
</dbReference>
<evidence type="ECO:0000256" key="4">
    <source>
        <dbReference type="RuleBase" id="RU003345"/>
    </source>
</evidence>
<dbReference type="Gene3D" id="3.40.309.10">
    <property type="entry name" value="Aldehyde Dehydrogenase, Chain A, domain 2"/>
    <property type="match status" value="1"/>
</dbReference>
<dbReference type="SUPFAM" id="SSF53720">
    <property type="entry name" value="ALDH-like"/>
    <property type="match status" value="1"/>
</dbReference>
<comment type="similarity">
    <text evidence="1 4">Belongs to the aldehyde dehydrogenase family.</text>
</comment>
<evidence type="ECO:0000256" key="1">
    <source>
        <dbReference type="ARBA" id="ARBA00009986"/>
    </source>
</evidence>
<evidence type="ECO:0000313" key="6">
    <source>
        <dbReference type="EMBL" id="PTD96144.1"/>
    </source>
</evidence>